<dbReference type="AlphaFoldDB" id="A0A239GSX0"/>
<dbReference type="InterPro" id="IPR050344">
    <property type="entry name" value="Peptidase_M1_aminopeptidases"/>
</dbReference>
<dbReference type="PANTHER" id="PTHR11533:SF297">
    <property type="entry name" value="AMINOPEPTIDASE N"/>
    <property type="match status" value="1"/>
</dbReference>
<protein>
    <recommendedName>
        <fullName evidence="5">Aminopeptidase N</fullName>
        <ecNumber evidence="4">3.4.11.2</ecNumber>
    </recommendedName>
    <alternativeName>
        <fullName evidence="11">Alanine aminopeptidase</fullName>
    </alternativeName>
    <alternativeName>
        <fullName evidence="12">Lysyl aminopeptidase</fullName>
    </alternativeName>
</protein>
<evidence type="ECO:0000259" key="15">
    <source>
        <dbReference type="Pfam" id="PF17900"/>
    </source>
</evidence>
<dbReference type="SUPFAM" id="SSF55486">
    <property type="entry name" value="Metalloproteases ('zincins'), catalytic domain"/>
    <property type="match status" value="1"/>
</dbReference>
<comment type="catalytic activity">
    <reaction evidence="1">
        <text>Release of an N-terminal amino acid, Xaa-|-Yaa- from a peptide, amide or arylamide. Xaa is preferably Ala, but may be most amino acids including Pro (slow action). When a terminal hydrophobic residue is followed by a prolyl residue, the two may be released as an intact Xaa-Pro dipeptide.</text>
        <dbReference type="EC" id="3.4.11.2"/>
    </reaction>
</comment>
<dbReference type="EMBL" id="FZPH01000001">
    <property type="protein sequence ID" value="SNS71593.1"/>
    <property type="molecule type" value="Genomic_DNA"/>
</dbReference>
<organism evidence="16 17">
    <name type="scientific">Asanoa hainanensis</name>
    <dbReference type="NCBI Taxonomy" id="560556"/>
    <lineage>
        <taxon>Bacteria</taxon>
        <taxon>Bacillati</taxon>
        <taxon>Actinomycetota</taxon>
        <taxon>Actinomycetes</taxon>
        <taxon>Micromonosporales</taxon>
        <taxon>Micromonosporaceae</taxon>
        <taxon>Asanoa</taxon>
    </lineage>
</organism>
<evidence type="ECO:0000313" key="17">
    <source>
        <dbReference type="Proteomes" id="UP000198362"/>
    </source>
</evidence>
<feature type="signal peptide" evidence="13">
    <location>
        <begin position="1"/>
        <end position="28"/>
    </location>
</feature>
<dbReference type="InterPro" id="IPR045357">
    <property type="entry name" value="Aminopeptidase_N-like_N"/>
</dbReference>
<dbReference type="Proteomes" id="UP000198362">
    <property type="component" value="Unassembled WGS sequence"/>
</dbReference>
<evidence type="ECO:0000313" key="16">
    <source>
        <dbReference type="EMBL" id="SNS71593.1"/>
    </source>
</evidence>
<dbReference type="RefSeq" id="WP_218824398.1">
    <property type="nucleotide sequence ID" value="NZ_FZPH01000001.1"/>
</dbReference>
<feature type="domain" description="Peptidase M1 membrane alanine aminopeptidase" evidence="14">
    <location>
        <begin position="300"/>
        <end position="455"/>
    </location>
</feature>
<dbReference type="PANTHER" id="PTHR11533">
    <property type="entry name" value="PROTEASE M1 ZINC METALLOPROTEASE"/>
    <property type="match status" value="1"/>
</dbReference>
<evidence type="ECO:0000259" key="14">
    <source>
        <dbReference type="Pfam" id="PF01433"/>
    </source>
</evidence>
<keyword evidence="7" id="KW-0479">Metal-binding</keyword>
<evidence type="ECO:0000256" key="10">
    <source>
        <dbReference type="ARBA" id="ARBA00023049"/>
    </source>
</evidence>
<dbReference type="EC" id="3.4.11.2" evidence="4"/>
<evidence type="ECO:0000256" key="11">
    <source>
        <dbReference type="ARBA" id="ARBA00029811"/>
    </source>
</evidence>
<dbReference type="InterPro" id="IPR014782">
    <property type="entry name" value="Peptidase_M1_dom"/>
</dbReference>
<keyword evidence="10" id="KW-0482">Metalloprotease</keyword>
<keyword evidence="13" id="KW-0732">Signal</keyword>
<proteinExistence type="inferred from homology"/>
<gene>
    <name evidence="16" type="ORF">SAMN05421812_101526</name>
</gene>
<feature type="domain" description="Aminopeptidase N-like N-terminal" evidence="15">
    <location>
        <begin position="56"/>
        <end position="226"/>
    </location>
</feature>
<keyword evidence="9" id="KW-0862">Zinc</keyword>
<evidence type="ECO:0000256" key="12">
    <source>
        <dbReference type="ARBA" id="ARBA00031533"/>
    </source>
</evidence>
<sequence>MPSVLLRRAAAGAVAALTALAVATPALAGGGSTIGSPGLGDSYFPLAGNGGYDVRHYSLDLDYNRTGNQLDATAVITARATQNLTRFDLDLRGFSISSLRVDGDRARFTRDGQELVITPKRMLRAGRTFTVRVDYAGEPTEVIDPDGSSEGWVTTADGAFVVNEPQGSPGWYPANDNPRDKATYDFSITVPKGITAIGNGRLVGKHDHKGKTTWRWREDSPMAPYLATVTNGVFELRVSKVGRIPLYHAVDPVEVPKGAFDRLAAEAEIITFFSKVYGEYPFSSGGGIVDHAPEVGYALESQTKSQYDETPGAGTVVHEIAHQWFGNSVSLTVWQDIWLNEGFAAWSEWYYDERHGGDTAQQSFDASFARPPTSSFWTRPPANVGGPAVMFSSPVYDRGAMTLQALRVKIGDKAFFALLRDWYAHNRDGNVTTADFVRLAEKRGHQQLDAFFQTWLYEPAKPTTW</sequence>
<dbReference type="GO" id="GO:0008237">
    <property type="term" value="F:metallopeptidase activity"/>
    <property type="evidence" value="ECO:0007669"/>
    <property type="project" value="UniProtKB-KW"/>
</dbReference>
<dbReference type="GO" id="GO:0006508">
    <property type="term" value="P:proteolysis"/>
    <property type="evidence" value="ECO:0007669"/>
    <property type="project" value="UniProtKB-KW"/>
</dbReference>
<evidence type="ECO:0000256" key="5">
    <source>
        <dbReference type="ARBA" id="ARBA00015611"/>
    </source>
</evidence>
<dbReference type="Pfam" id="PF17900">
    <property type="entry name" value="Peptidase_M1_N"/>
    <property type="match status" value="1"/>
</dbReference>
<evidence type="ECO:0000256" key="3">
    <source>
        <dbReference type="ARBA" id="ARBA00010136"/>
    </source>
</evidence>
<dbReference type="GO" id="GO:0008270">
    <property type="term" value="F:zinc ion binding"/>
    <property type="evidence" value="ECO:0007669"/>
    <property type="project" value="InterPro"/>
</dbReference>
<dbReference type="InterPro" id="IPR042097">
    <property type="entry name" value="Aminopeptidase_N-like_N_sf"/>
</dbReference>
<evidence type="ECO:0000256" key="7">
    <source>
        <dbReference type="ARBA" id="ARBA00022723"/>
    </source>
</evidence>
<dbReference type="SUPFAM" id="SSF63737">
    <property type="entry name" value="Leukotriene A4 hydrolase N-terminal domain"/>
    <property type="match status" value="1"/>
</dbReference>
<dbReference type="Pfam" id="PF01433">
    <property type="entry name" value="Peptidase_M1"/>
    <property type="match status" value="1"/>
</dbReference>
<evidence type="ECO:0000256" key="13">
    <source>
        <dbReference type="SAM" id="SignalP"/>
    </source>
</evidence>
<dbReference type="CDD" id="cd09603">
    <property type="entry name" value="M1_APN_like"/>
    <property type="match status" value="1"/>
</dbReference>
<dbReference type="Gene3D" id="1.10.390.10">
    <property type="entry name" value="Neutral Protease Domain 2"/>
    <property type="match status" value="1"/>
</dbReference>
<comment type="cofactor">
    <cofactor evidence="2">
        <name>Zn(2+)</name>
        <dbReference type="ChEBI" id="CHEBI:29105"/>
    </cofactor>
</comment>
<reference evidence="16 17" key="1">
    <citation type="submission" date="2017-06" db="EMBL/GenBank/DDBJ databases">
        <authorList>
            <person name="Kim H.J."/>
            <person name="Triplett B.A."/>
        </authorList>
    </citation>
    <scope>NUCLEOTIDE SEQUENCE [LARGE SCALE GENOMIC DNA]</scope>
    <source>
        <strain evidence="16 17">CGMCC 4.5593</strain>
    </source>
</reference>
<evidence type="ECO:0000256" key="1">
    <source>
        <dbReference type="ARBA" id="ARBA00000098"/>
    </source>
</evidence>
<accession>A0A239GSX0</accession>
<evidence type="ECO:0000256" key="4">
    <source>
        <dbReference type="ARBA" id="ARBA00012564"/>
    </source>
</evidence>
<evidence type="ECO:0000256" key="6">
    <source>
        <dbReference type="ARBA" id="ARBA00022670"/>
    </source>
</evidence>
<keyword evidence="6" id="KW-0645">Protease</keyword>
<dbReference type="PRINTS" id="PR00756">
    <property type="entry name" value="ALADIPTASE"/>
</dbReference>
<name>A0A239GSX0_9ACTN</name>
<dbReference type="InterPro" id="IPR027268">
    <property type="entry name" value="Peptidase_M4/M1_CTD_sf"/>
</dbReference>
<dbReference type="GO" id="GO:0016285">
    <property type="term" value="F:alanyl aminopeptidase activity"/>
    <property type="evidence" value="ECO:0007669"/>
    <property type="project" value="UniProtKB-EC"/>
</dbReference>
<keyword evidence="17" id="KW-1185">Reference proteome</keyword>
<dbReference type="InterPro" id="IPR001930">
    <property type="entry name" value="Peptidase_M1"/>
</dbReference>
<keyword evidence="8" id="KW-0378">Hydrolase</keyword>
<evidence type="ECO:0000256" key="9">
    <source>
        <dbReference type="ARBA" id="ARBA00022833"/>
    </source>
</evidence>
<evidence type="ECO:0000256" key="2">
    <source>
        <dbReference type="ARBA" id="ARBA00001947"/>
    </source>
</evidence>
<feature type="chain" id="PRO_5012692461" description="Aminopeptidase N" evidence="13">
    <location>
        <begin position="29"/>
        <end position="465"/>
    </location>
</feature>
<dbReference type="Gene3D" id="2.60.40.1730">
    <property type="entry name" value="tricorn interacting facor f3 domain"/>
    <property type="match status" value="1"/>
</dbReference>
<comment type="similarity">
    <text evidence="3">Belongs to the peptidase M1 family.</text>
</comment>
<evidence type="ECO:0000256" key="8">
    <source>
        <dbReference type="ARBA" id="ARBA00022801"/>
    </source>
</evidence>